<name>A0ABS5L696_9ACTN</name>
<keyword evidence="3" id="KW-1185">Reference proteome</keyword>
<evidence type="ECO:0000313" key="2">
    <source>
        <dbReference type="EMBL" id="MBS2553765.1"/>
    </source>
</evidence>
<protein>
    <submittedName>
        <fullName evidence="2">SGNH/GDSL hydrolase family protein</fullName>
    </submittedName>
</protein>
<dbReference type="Proteomes" id="UP000730482">
    <property type="component" value="Unassembled WGS sequence"/>
</dbReference>
<proteinExistence type="predicted"/>
<sequence length="410" mass="43119">MSRDENGWAATWTASPQMPGAGFEPNWSEAGFADQTVRQTVRLSIGGDALRIRLSNRYGTTPLRVAGLSVALPVGMGGAGVKPETVHAVTVGGDSGFVIPAGGDVSTDGVALGTEAFDAVTVTMYLAEPSGPATCHAQALATSHRASGDRRADDDGATFTETSGSWYFLSGIHVADEREGATDYDHGLDHDHDHDHDIDIDHGIVVLGDSLTDGTGGTPDTDQRFTNLLARRLAAAGRPRAVLNQGIGGNRVTIDSAWLGERAPVRLGLDVLPQPGVGTVVILAGINDIGISELAGDSPFPVLKPYTEVTAEEVITGYRDMIRRAHAAGLRAVGATLLPIRGSAYSTPRSEAERETINAWIRESREYDAVIDLARAMGDTLDPAHDSGDHLHLSDAGYRAMAAAVDLSLL</sequence>
<dbReference type="Gene3D" id="3.40.50.1110">
    <property type="entry name" value="SGNH hydrolase"/>
    <property type="match status" value="1"/>
</dbReference>
<dbReference type="Pfam" id="PF13472">
    <property type="entry name" value="Lipase_GDSL_2"/>
    <property type="match status" value="1"/>
</dbReference>
<gene>
    <name evidence="2" type="ORF">KGQ19_43625</name>
</gene>
<dbReference type="PANTHER" id="PTHR43784">
    <property type="entry name" value="GDSL-LIKE LIPASE/ACYLHYDROLASE, PUTATIVE (AFU_ORTHOLOGUE AFUA_2G00820)-RELATED"/>
    <property type="match status" value="1"/>
</dbReference>
<reference evidence="2 3" key="1">
    <citation type="submission" date="2020-02" db="EMBL/GenBank/DDBJ databases">
        <title>Acidophilic actinobacteria isolated from forest soil.</title>
        <authorList>
            <person name="Golinska P."/>
        </authorList>
    </citation>
    <scope>NUCLEOTIDE SEQUENCE [LARGE SCALE GENOMIC DNA]</scope>
    <source>
        <strain evidence="2 3">NL8</strain>
    </source>
</reference>
<dbReference type="InterPro" id="IPR013830">
    <property type="entry name" value="SGNH_hydro"/>
</dbReference>
<dbReference type="InterPro" id="IPR036514">
    <property type="entry name" value="SGNH_hydro_sf"/>
</dbReference>
<keyword evidence="2" id="KW-0378">Hydrolase</keyword>
<accession>A0ABS5L696</accession>
<dbReference type="CDD" id="cd01830">
    <property type="entry name" value="XynE_like"/>
    <property type="match status" value="1"/>
</dbReference>
<organism evidence="2 3">
    <name type="scientific">Catenulispora pinistramenti</name>
    <dbReference type="NCBI Taxonomy" id="2705254"/>
    <lineage>
        <taxon>Bacteria</taxon>
        <taxon>Bacillati</taxon>
        <taxon>Actinomycetota</taxon>
        <taxon>Actinomycetes</taxon>
        <taxon>Catenulisporales</taxon>
        <taxon>Catenulisporaceae</taxon>
        <taxon>Catenulispora</taxon>
    </lineage>
</organism>
<dbReference type="RefSeq" id="WP_212020654.1">
    <property type="nucleotide sequence ID" value="NZ_JAAFYZ010000283.1"/>
</dbReference>
<dbReference type="InterPro" id="IPR053140">
    <property type="entry name" value="GDSL_Rv0518-like"/>
</dbReference>
<dbReference type="EMBL" id="JAAFYZ010000283">
    <property type="protein sequence ID" value="MBS2553765.1"/>
    <property type="molecule type" value="Genomic_DNA"/>
</dbReference>
<evidence type="ECO:0000313" key="3">
    <source>
        <dbReference type="Proteomes" id="UP000730482"/>
    </source>
</evidence>
<dbReference type="GO" id="GO:0016787">
    <property type="term" value="F:hydrolase activity"/>
    <property type="evidence" value="ECO:0007669"/>
    <property type="project" value="UniProtKB-KW"/>
</dbReference>
<comment type="caution">
    <text evidence="2">The sequence shown here is derived from an EMBL/GenBank/DDBJ whole genome shotgun (WGS) entry which is preliminary data.</text>
</comment>
<dbReference type="SUPFAM" id="SSF52266">
    <property type="entry name" value="SGNH hydrolase"/>
    <property type="match status" value="1"/>
</dbReference>
<feature type="domain" description="SGNH hydrolase-type esterase" evidence="1">
    <location>
        <begin position="206"/>
        <end position="400"/>
    </location>
</feature>
<evidence type="ECO:0000259" key="1">
    <source>
        <dbReference type="Pfam" id="PF13472"/>
    </source>
</evidence>
<dbReference type="PANTHER" id="PTHR43784:SF2">
    <property type="entry name" value="GDSL-LIKE LIPASE_ACYLHYDROLASE, PUTATIVE (AFU_ORTHOLOGUE AFUA_2G00820)-RELATED"/>
    <property type="match status" value="1"/>
</dbReference>